<sequence>MGWLEVFTILLAVPAFINAQSSQRRCYVCRSRGDRGDCRDPFLPPEARSPGELAPAHNSPITELPCASGWCAKMFDGVDKNTIEDYDLATERFCLSRGPSDGQERCTYVFSEQQRKEVYMCMCRGDLCNSARPVGLSTSLLLLLPLLAGALQRL</sequence>
<accession>A0A0U2T7D0</accession>
<proteinExistence type="evidence at transcript level"/>
<dbReference type="GO" id="GO:0032222">
    <property type="term" value="P:regulation of synaptic transmission, cholinergic"/>
    <property type="evidence" value="ECO:0007669"/>
    <property type="project" value="InterPro"/>
</dbReference>
<dbReference type="GO" id="GO:0030431">
    <property type="term" value="P:sleep"/>
    <property type="evidence" value="ECO:0007669"/>
    <property type="project" value="InterPro"/>
</dbReference>
<feature type="signal peptide" evidence="3">
    <location>
        <begin position="1"/>
        <end position="19"/>
    </location>
</feature>
<name>A0A0U2T7D0_ACAPC</name>
<dbReference type="Pfam" id="PF17064">
    <property type="entry name" value="QVR"/>
    <property type="match status" value="1"/>
</dbReference>
<evidence type="ECO:0000313" key="4">
    <source>
        <dbReference type="EMBL" id="ALS04512.1"/>
    </source>
</evidence>
<dbReference type="InterPro" id="IPR050975">
    <property type="entry name" value="Sleep_regulator"/>
</dbReference>
<dbReference type="PANTHER" id="PTHR33562:SF22">
    <property type="entry name" value="PROTEIN QUIVER"/>
    <property type="match status" value="1"/>
</dbReference>
<evidence type="ECO:0000256" key="1">
    <source>
        <dbReference type="ARBA" id="ARBA00022729"/>
    </source>
</evidence>
<dbReference type="EMBL" id="KT754678">
    <property type="protein sequence ID" value="ALS04512.1"/>
    <property type="molecule type" value="mRNA"/>
</dbReference>
<evidence type="ECO:0000256" key="3">
    <source>
        <dbReference type="SAM" id="SignalP"/>
    </source>
</evidence>
<evidence type="ECO:0000256" key="2">
    <source>
        <dbReference type="ARBA" id="ARBA00023180"/>
    </source>
</evidence>
<reference evidence="4" key="1">
    <citation type="journal article" date="2015" name="Sci. Rep.">
        <title>Spliced leader RNA trans-splicing discovered in copepods.</title>
        <authorList>
            <person name="Yang F."/>
            <person name="Xu D."/>
            <person name="Zhuang Y."/>
            <person name="Yi X."/>
            <person name="Huang Y."/>
            <person name="Chen H."/>
            <person name="Lin S."/>
            <person name="Campbell D.A."/>
            <person name="Sturm N.R."/>
            <person name="Liu G."/>
            <person name="Zhang H."/>
        </authorList>
    </citation>
    <scope>NUCLEOTIDE SEQUENCE</scope>
</reference>
<protein>
    <submittedName>
        <fullName evidence="4">AGAP011412-PA</fullName>
    </submittedName>
</protein>
<dbReference type="CDD" id="cd23589">
    <property type="entry name" value="TFP_LU_ECD_Rtv"/>
    <property type="match status" value="1"/>
</dbReference>
<organism evidence="4">
    <name type="scientific">Acartia pacifica</name>
    <name type="common">Copepod</name>
    <dbReference type="NCBI Taxonomy" id="335913"/>
    <lineage>
        <taxon>Eukaryota</taxon>
        <taxon>Metazoa</taxon>
        <taxon>Ecdysozoa</taxon>
        <taxon>Arthropoda</taxon>
        <taxon>Crustacea</taxon>
        <taxon>Multicrustacea</taxon>
        <taxon>Hexanauplia</taxon>
        <taxon>Copepoda</taxon>
        <taxon>Calanoida</taxon>
        <taxon>Acartiidae</taxon>
        <taxon>Acartia</taxon>
    </lineage>
</organism>
<dbReference type="AlphaFoldDB" id="A0A0U2T7D0"/>
<dbReference type="InterPro" id="IPR031424">
    <property type="entry name" value="QVR-like"/>
</dbReference>
<keyword evidence="2" id="KW-0325">Glycoprotein</keyword>
<keyword evidence="1 3" id="KW-0732">Signal</keyword>
<feature type="chain" id="PRO_5021501761" evidence="3">
    <location>
        <begin position="20"/>
        <end position="154"/>
    </location>
</feature>
<dbReference type="PANTHER" id="PTHR33562">
    <property type="entry name" value="ATILLA, ISOFORM B-RELATED-RELATED"/>
    <property type="match status" value="1"/>
</dbReference>